<dbReference type="GO" id="GO:0003677">
    <property type="term" value="F:DNA binding"/>
    <property type="evidence" value="ECO:0007669"/>
    <property type="project" value="UniProtKB-UniRule"/>
</dbReference>
<feature type="domain" description="HTH tetR-type" evidence="5">
    <location>
        <begin position="19"/>
        <end position="79"/>
    </location>
</feature>
<reference evidence="7" key="1">
    <citation type="journal article" date="2017" name="Genome Announc.">
        <title>Complete Genome Sequence of Mycobacterium stephanolepidis.</title>
        <authorList>
            <person name="Fukano H."/>
            <person name="Yoshida M."/>
            <person name="Katayama Y."/>
            <person name="Omatsu T."/>
            <person name="Mizutani T."/>
            <person name="Kurata O."/>
            <person name="Wada S."/>
            <person name="Hoshino Y."/>
        </authorList>
    </citation>
    <scope>NUCLEOTIDE SEQUENCE [LARGE SCALE GENOMIC DNA]</scope>
    <source>
        <strain evidence="7">NJB0901</strain>
    </source>
</reference>
<evidence type="ECO:0000259" key="5">
    <source>
        <dbReference type="PROSITE" id="PS50977"/>
    </source>
</evidence>
<evidence type="ECO:0000256" key="3">
    <source>
        <dbReference type="ARBA" id="ARBA00023163"/>
    </source>
</evidence>
<dbReference type="KEGG" id="mste:MSTE_02513"/>
<proteinExistence type="predicted"/>
<evidence type="ECO:0000256" key="1">
    <source>
        <dbReference type="ARBA" id="ARBA00023015"/>
    </source>
</evidence>
<gene>
    <name evidence="6" type="ORF">MSTE_02513</name>
</gene>
<evidence type="ECO:0000313" key="7">
    <source>
        <dbReference type="Proteomes" id="UP000217954"/>
    </source>
</evidence>
<dbReference type="PANTHER" id="PTHR47506">
    <property type="entry name" value="TRANSCRIPTIONAL REGULATORY PROTEIN"/>
    <property type="match status" value="1"/>
</dbReference>
<dbReference type="AlphaFoldDB" id="A0A1Z4EXX6"/>
<dbReference type="EMBL" id="AP018165">
    <property type="protein sequence ID" value="BAX97823.1"/>
    <property type="molecule type" value="Genomic_DNA"/>
</dbReference>
<evidence type="ECO:0000256" key="2">
    <source>
        <dbReference type="ARBA" id="ARBA00023125"/>
    </source>
</evidence>
<feature type="DNA-binding region" description="H-T-H motif" evidence="4">
    <location>
        <begin position="42"/>
        <end position="61"/>
    </location>
</feature>
<evidence type="ECO:0000313" key="6">
    <source>
        <dbReference type="EMBL" id="BAX97823.1"/>
    </source>
</evidence>
<protein>
    <submittedName>
        <fullName evidence="6">TetR family transcriptional regulator</fullName>
    </submittedName>
</protein>
<keyword evidence="7" id="KW-1185">Reference proteome</keyword>
<dbReference type="RefSeq" id="WP_231896868.1">
    <property type="nucleotide sequence ID" value="NZ_AP018165.1"/>
</dbReference>
<sequence>MQSSPPATTAAVGRKAAAARTRATLIDTGLILAERTGLAGLSVNVLVAEAGVSKGTFFHHFGDRSTYLLCLHREFHDRIAEQIQDAVATMSPGRRRLMAAANTYLDGCLQHRGVRALLLEARAEPAVNSEIARRNADTAELCRPDFAAIGRQHPLQGAQLWVAMTAEAALLELQSRNRLPGARAALEEFLR</sequence>
<keyword evidence="1" id="KW-0805">Transcription regulation</keyword>
<dbReference type="InterPro" id="IPR009057">
    <property type="entry name" value="Homeodomain-like_sf"/>
</dbReference>
<dbReference type="Proteomes" id="UP000217954">
    <property type="component" value="Chromosome"/>
</dbReference>
<dbReference type="InterPro" id="IPR001647">
    <property type="entry name" value="HTH_TetR"/>
</dbReference>
<organism evidence="6 7">
    <name type="scientific">[Mycobacterium] stephanolepidis</name>
    <dbReference type="NCBI Taxonomy" id="1520670"/>
    <lineage>
        <taxon>Bacteria</taxon>
        <taxon>Bacillati</taxon>
        <taxon>Actinomycetota</taxon>
        <taxon>Actinomycetes</taxon>
        <taxon>Mycobacteriales</taxon>
        <taxon>Mycobacteriaceae</taxon>
        <taxon>Mycobacteroides</taxon>
    </lineage>
</organism>
<dbReference type="PANTHER" id="PTHR47506:SF6">
    <property type="entry name" value="HTH-TYPE TRANSCRIPTIONAL REPRESSOR NEMR"/>
    <property type="match status" value="1"/>
</dbReference>
<keyword evidence="3" id="KW-0804">Transcription</keyword>
<dbReference type="Gene3D" id="1.10.357.10">
    <property type="entry name" value="Tetracycline Repressor, domain 2"/>
    <property type="match status" value="1"/>
</dbReference>
<dbReference type="SUPFAM" id="SSF46689">
    <property type="entry name" value="Homeodomain-like"/>
    <property type="match status" value="1"/>
</dbReference>
<evidence type="ECO:0000256" key="4">
    <source>
        <dbReference type="PROSITE-ProRule" id="PRU00335"/>
    </source>
</evidence>
<accession>A0A1Z4EXX6</accession>
<dbReference type="PROSITE" id="PS50977">
    <property type="entry name" value="HTH_TETR_2"/>
    <property type="match status" value="1"/>
</dbReference>
<dbReference type="Pfam" id="PF00440">
    <property type="entry name" value="TetR_N"/>
    <property type="match status" value="1"/>
</dbReference>
<name>A0A1Z4EXX6_9MYCO</name>
<reference evidence="6 7" key="2">
    <citation type="journal article" date="2017" name="Int. J. Syst. Evol. Microbiol.">
        <title>Mycobacterium stephanolepidis sp. nov., a rapidly growing species related to Mycobacterium chelonae, isolated from marine teleost fish, Stephanolepis cirrhifer.</title>
        <authorList>
            <person name="Fukano H."/>
            <person name="Wada S."/>
            <person name="Kurata O."/>
            <person name="Katayama K."/>
            <person name="Fujiwara N."/>
            <person name="Hoshino Y."/>
        </authorList>
    </citation>
    <scope>NUCLEOTIDE SEQUENCE [LARGE SCALE GENOMIC DNA]</scope>
    <source>
        <strain evidence="6 7">NJB0901</strain>
    </source>
</reference>
<keyword evidence="2 4" id="KW-0238">DNA-binding</keyword>